<keyword evidence="6 10" id="KW-1133">Transmembrane helix</keyword>
<evidence type="ECO:0000256" key="5">
    <source>
        <dbReference type="ARBA" id="ARBA00022692"/>
    </source>
</evidence>
<evidence type="ECO:0000313" key="12">
    <source>
        <dbReference type="RefSeq" id="XP_015280617.1"/>
    </source>
</evidence>
<feature type="transmembrane region" description="Helical" evidence="10">
    <location>
        <begin position="36"/>
        <end position="61"/>
    </location>
</feature>
<dbReference type="PANTHER" id="PTHR47394">
    <property type="entry name" value="SMALL CELL ADHESION GLYCOPROTEIN"/>
    <property type="match status" value="1"/>
</dbReference>
<accession>A0ABM1L3T0</accession>
<dbReference type="InterPro" id="IPR043243">
    <property type="entry name" value="SMAGP"/>
</dbReference>
<protein>
    <submittedName>
        <fullName evidence="12">Small cell adhesion glycoprotein</fullName>
    </submittedName>
</protein>
<organism evidence="11 12">
    <name type="scientific">Gekko japonicus</name>
    <name type="common">Schlegel's Japanese gecko</name>
    <dbReference type="NCBI Taxonomy" id="146911"/>
    <lineage>
        <taxon>Eukaryota</taxon>
        <taxon>Metazoa</taxon>
        <taxon>Chordata</taxon>
        <taxon>Craniata</taxon>
        <taxon>Vertebrata</taxon>
        <taxon>Euteleostomi</taxon>
        <taxon>Lepidosauria</taxon>
        <taxon>Squamata</taxon>
        <taxon>Bifurcata</taxon>
        <taxon>Gekkota</taxon>
        <taxon>Gekkonidae</taxon>
        <taxon>Gekkoninae</taxon>
        <taxon>Gekko</taxon>
    </lineage>
</organism>
<feature type="region of interest" description="Disordered" evidence="9">
    <location>
        <begin position="71"/>
        <end position="97"/>
    </location>
</feature>
<evidence type="ECO:0000256" key="9">
    <source>
        <dbReference type="SAM" id="MobiDB-lite"/>
    </source>
</evidence>
<name>A0ABM1L3T0_GEKJA</name>
<sequence>MAAVLLTPPPHSEDLLTSTLMKKMNTPTLEQDVNVTVIGAVIAVVLVTLLSVIVLIIIYMYKNKGTYRTYEQRDTDPEGSVQMEDLPGKGEKEEYFI</sequence>
<dbReference type="PANTHER" id="PTHR47394:SF1">
    <property type="entry name" value="SMALL CELL ADHESION GLYCOPROTEIN"/>
    <property type="match status" value="1"/>
</dbReference>
<keyword evidence="5 10" id="KW-0812">Transmembrane</keyword>
<evidence type="ECO:0000256" key="8">
    <source>
        <dbReference type="ARBA" id="ARBA00023329"/>
    </source>
</evidence>
<evidence type="ECO:0000256" key="1">
    <source>
        <dbReference type="ARBA" id="ARBA00004361"/>
    </source>
</evidence>
<keyword evidence="7 10" id="KW-0472">Membrane</keyword>
<reference evidence="12" key="1">
    <citation type="submission" date="2025-08" db="UniProtKB">
        <authorList>
            <consortium name="RefSeq"/>
        </authorList>
    </citation>
    <scope>IDENTIFICATION</scope>
</reference>
<comment type="similarity">
    <text evidence="3">Belongs to the SMAGP family.</text>
</comment>
<keyword evidence="4" id="KW-1003">Cell membrane</keyword>
<evidence type="ECO:0000256" key="2">
    <source>
        <dbReference type="ARBA" id="ARBA00004497"/>
    </source>
</evidence>
<evidence type="ECO:0000256" key="4">
    <source>
        <dbReference type="ARBA" id="ARBA00022475"/>
    </source>
</evidence>
<evidence type="ECO:0000256" key="10">
    <source>
        <dbReference type="SAM" id="Phobius"/>
    </source>
</evidence>
<gene>
    <name evidence="12" type="primary">SMAGP</name>
</gene>
<proteinExistence type="inferred from homology"/>
<evidence type="ECO:0000256" key="6">
    <source>
        <dbReference type="ARBA" id="ARBA00022989"/>
    </source>
</evidence>
<comment type="subcellular location">
    <subcellularLocation>
        <location evidence="1">Cell membrane</location>
        <topology evidence="1">Single-pass type III membrane protein</topology>
    </subcellularLocation>
    <subcellularLocation>
        <location evidence="2">Cytoplasmic vesicle membrane</location>
        <topology evidence="2">Single-pass type III membrane protein</topology>
    </subcellularLocation>
</comment>
<evidence type="ECO:0000313" key="11">
    <source>
        <dbReference type="Proteomes" id="UP000694871"/>
    </source>
</evidence>
<dbReference type="Proteomes" id="UP000694871">
    <property type="component" value="Unplaced"/>
</dbReference>
<dbReference type="RefSeq" id="XP_015280617.1">
    <property type="nucleotide sequence ID" value="XM_015425131.1"/>
</dbReference>
<keyword evidence="11" id="KW-1185">Reference proteome</keyword>
<keyword evidence="8" id="KW-0968">Cytoplasmic vesicle</keyword>
<feature type="compositionally biased region" description="Basic and acidic residues" evidence="9">
    <location>
        <begin position="86"/>
        <end position="97"/>
    </location>
</feature>
<dbReference type="GeneID" id="107122100"/>
<evidence type="ECO:0000256" key="7">
    <source>
        <dbReference type="ARBA" id="ARBA00023136"/>
    </source>
</evidence>
<evidence type="ECO:0000256" key="3">
    <source>
        <dbReference type="ARBA" id="ARBA00010017"/>
    </source>
</evidence>